<dbReference type="InterPro" id="IPR015915">
    <property type="entry name" value="Kelch-typ_b-propeller"/>
</dbReference>
<dbReference type="InterPro" id="IPR010565">
    <property type="entry name" value="Muskelin_N"/>
</dbReference>
<evidence type="ECO:0000256" key="1">
    <source>
        <dbReference type="ARBA" id="ARBA00022441"/>
    </source>
</evidence>
<evidence type="ECO:0000259" key="4">
    <source>
        <dbReference type="Pfam" id="PF24981"/>
    </source>
</evidence>
<dbReference type="EMBL" id="HBKP01001795">
    <property type="protein sequence ID" value="CAE2201292.1"/>
    <property type="molecule type" value="Transcribed_RNA"/>
</dbReference>
<evidence type="ECO:0008006" key="6">
    <source>
        <dbReference type="Google" id="ProtNLM"/>
    </source>
</evidence>
<dbReference type="Pfam" id="PF01344">
    <property type="entry name" value="Kelch_1"/>
    <property type="match status" value="1"/>
</dbReference>
<sequence length="712" mass="82048">MAGETFAQLSLTELAYTVVEWSSFSCHYYPHRILEDSNAQDSRWSSKGTSPEQFLLLKLVKPAVLCSVTFGKPPKGYLFNLREFKIYVGEKKTHMVQVLHSGLYNDDESETLPVSRYADLDKKVMIPCFYVKIVPIANWKISVNFFTICNIKLLGDTNQKLLQTARTNFAKLCDREATRLCMRFLRQKRCKEAFEALMKQENTLLEHPQLTELYNKLVDHGDFDAVESIIRKSYADNLFSENMRKCSYTPEWELLHSSSPRPGVRGGHQMCIDSEEGKIYLLGGWNGNCELSDFWLYDIKSSVWSLIQEDTSVHGGPTARSCHKITFDTVNKCLYTIGRYVDVTRDTPASQLRSEFFVYSVKENSWKLLSKDTANDNGPKLVYDHQLSIDEENQIIYMFGGKTISTGEGSDYSGLYSYHIPTRTWKLLRGTSNQNIKTGSCSLKSRIGHSMCYYGPKNQLVIIAGQRNRDYLSDFLVYDIDTDMVEQVSMDMSQNQGPGPSFTLRANVDPLTEEIFVFSGRELDYKLSENSVQNSFWSYDMICKQWNRIYHNDSDDASYWEEMKTVEPSPRFAHQICFDTINKKHYLFGGNPGEVTNRSARLGDFWKLTLHKPCIKDLLNRILFLVRKQKYLELCATDHISALKYLQNQVAEVTNHNDPAHSTQFRKLASCLCQPREVGDVFEQRSELLEQLFSFYPRSMKQPDKSLVELIL</sequence>
<dbReference type="PANTHER" id="PTHR15526">
    <property type="entry name" value="MUSKELIN"/>
    <property type="match status" value="1"/>
</dbReference>
<dbReference type="InterPro" id="IPR056737">
    <property type="entry name" value="Beta-prop_ATRN-MKLN-like"/>
</dbReference>
<dbReference type="AlphaFoldDB" id="A0A7S4HJN2"/>
<evidence type="ECO:0000313" key="5">
    <source>
        <dbReference type="EMBL" id="CAE2201292.1"/>
    </source>
</evidence>
<keyword evidence="1" id="KW-0880">Kelch repeat</keyword>
<feature type="domain" description="Attractin/MKLN-like beta-propeller" evidence="4">
    <location>
        <begin position="353"/>
        <end position="552"/>
    </location>
</feature>
<feature type="domain" description="Muskelin N-terminal" evidence="3">
    <location>
        <begin position="12"/>
        <end position="208"/>
    </location>
</feature>
<dbReference type="Gene3D" id="2.60.120.260">
    <property type="entry name" value="Galactose-binding domain-like"/>
    <property type="match status" value="1"/>
</dbReference>
<keyword evidence="2" id="KW-0677">Repeat</keyword>
<dbReference type="InterPro" id="IPR052456">
    <property type="entry name" value="CTLH_complex_component"/>
</dbReference>
<dbReference type="PANTHER" id="PTHR15526:SF5">
    <property type="entry name" value="MUSKELIN"/>
    <property type="match status" value="1"/>
</dbReference>
<dbReference type="Pfam" id="PF06588">
    <property type="entry name" value="Muskelin_N"/>
    <property type="match status" value="1"/>
</dbReference>
<gene>
    <name evidence="5" type="ORF">VSP0166_LOCUS1303</name>
</gene>
<reference evidence="5" key="1">
    <citation type="submission" date="2021-01" db="EMBL/GenBank/DDBJ databases">
        <authorList>
            <person name="Corre E."/>
            <person name="Pelletier E."/>
            <person name="Niang G."/>
            <person name="Scheremetjew M."/>
            <person name="Finn R."/>
            <person name="Kale V."/>
            <person name="Holt S."/>
            <person name="Cochrane G."/>
            <person name="Meng A."/>
            <person name="Brown T."/>
            <person name="Cohen L."/>
        </authorList>
    </citation>
    <scope>NUCLEOTIDE SEQUENCE</scope>
    <source>
        <strain evidence="5">DIVA3 518/3/11/1/6</strain>
    </source>
</reference>
<dbReference type="Pfam" id="PF24981">
    <property type="entry name" value="Beta-prop_ATRN-LZTR1"/>
    <property type="match status" value="1"/>
</dbReference>
<dbReference type="Gene3D" id="2.120.10.80">
    <property type="entry name" value="Kelch-type beta propeller"/>
    <property type="match status" value="2"/>
</dbReference>
<dbReference type="InterPro" id="IPR006652">
    <property type="entry name" value="Kelch_1"/>
</dbReference>
<dbReference type="GO" id="GO:0005737">
    <property type="term" value="C:cytoplasm"/>
    <property type="evidence" value="ECO:0007669"/>
    <property type="project" value="TreeGrafter"/>
</dbReference>
<protein>
    <recommendedName>
        <fullName evidence="6">Muskelin</fullName>
    </recommendedName>
</protein>
<dbReference type="SUPFAM" id="SSF117281">
    <property type="entry name" value="Kelch motif"/>
    <property type="match status" value="1"/>
</dbReference>
<organism evidence="5">
    <name type="scientific">Vannella robusta</name>
    <dbReference type="NCBI Taxonomy" id="1487602"/>
    <lineage>
        <taxon>Eukaryota</taxon>
        <taxon>Amoebozoa</taxon>
        <taxon>Discosea</taxon>
        <taxon>Flabellinia</taxon>
        <taxon>Vannellidae</taxon>
        <taxon>Vannella</taxon>
    </lineage>
</organism>
<evidence type="ECO:0000259" key="3">
    <source>
        <dbReference type="Pfam" id="PF06588"/>
    </source>
</evidence>
<proteinExistence type="predicted"/>
<name>A0A7S4HJN2_9EUKA</name>
<evidence type="ECO:0000256" key="2">
    <source>
        <dbReference type="ARBA" id="ARBA00022737"/>
    </source>
</evidence>
<accession>A0A7S4HJN2</accession>